<sequence length="126" mass="14164">MPDRNFVCDWFGGIHLIVANNLSDVECLQKQFRAYLPQTKIVAMDDFVKAPESYPSSSIVWQVRGDGAGLASLLDKEEWDGSILFIPTSVIIVNDDGSYVDLRDQFGSKWGVHPYHVKRDSNEASQ</sequence>
<proteinExistence type="predicted"/>
<dbReference type="EMBL" id="MK552327">
    <property type="protein sequence ID" value="QBJ02801.1"/>
    <property type="molecule type" value="Genomic_DNA"/>
</dbReference>
<name>A0A481W4T1_9CAUD</name>
<keyword evidence="2" id="KW-1185">Reference proteome</keyword>
<evidence type="ECO:0000313" key="1">
    <source>
        <dbReference type="EMBL" id="QBJ02801.1"/>
    </source>
</evidence>
<organism evidence="1 2">
    <name type="scientific">Pseudomonas phage Psa21</name>
    <dbReference type="NCBI Taxonomy" id="2530023"/>
    <lineage>
        <taxon>Viruses</taxon>
        <taxon>Duplodnaviria</taxon>
        <taxon>Heunggongvirae</taxon>
        <taxon>Uroviricota</taxon>
        <taxon>Caudoviricetes</taxon>
        <taxon>Chimalliviridae</taxon>
        <taxon>Tepukevirus</taxon>
        <taxon>Tepukevirus Psa21</taxon>
    </lineage>
</organism>
<protein>
    <submittedName>
        <fullName evidence="1">Uncharacterized protein</fullName>
    </submittedName>
</protein>
<accession>A0A481W4T1</accession>
<reference evidence="1 2" key="1">
    <citation type="submission" date="2019-02" db="EMBL/GenBank/DDBJ databases">
        <authorList>
            <person name="Frampton R.A."/>
            <person name="Wojtus J.K."/>
            <person name="Fineran P.C."/>
            <person name="Hendrickson H.L."/>
        </authorList>
    </citation>
    <scope>NUCLEOTIDE SEQUENCE [LARGE SCALE GENOMIC DNA]</scope>
</reference>
<dbReference type="Proteomes" id="UP000294134">
    <property type="component" value="Segment"/>
</dbReference>
<evidence type="ECO:0000313" key="2">
    <source>
        <dbReference type="Proteomes" id="UP000294134"/>
    </source>
</evidence>
<gene>
    <name evidence="1" type="ORF">PSA21_275</name>
</gene>